<name>K0Q681_9HYPH</name>
<proteinExistence type="predicted"/>
<dbReference type="InterPro" id="IPR003439">
    <property type="entry name" value="ABC_transporter-like_ATP-bd"/>
</dbReference>
<comment type="caution">
    <text evidence="4">The sequence shown here is derived from an EMBL/GenBank/DDBJ whole genome shotgun (WGS) entry which is preliminary data.</text>
</comment>
<evidence type="ECO:0000256" key="2">
    <source>
        <dbReference type="ARBA" id="ARBA00022519"/>
    </source>
</evidence>
<dbReference type="Gene3D" id="3.40.50.300">
    <property type="entry name" value="P-loop containing nucleotide triphosphate hydrolases"/>
    <property type="match status" value="1"/>
</dbReference>
<dbReference type="GO" id="GO:0016887">
    <property type="term" value="F:ATP hydrolysis activity"/>
    <property type="evidence" value="ECO:0007669"/>
    <property type="project" value="InterPro"/>
</dbReference>
<evidence type="ECO:0000313" key="5">
    <source>
        <dbReference type="Proteomes" id="UP000009319"/>
    </source>
</evidence>
<dbReference type="GO" id="GO:0055052">
    <property type="term" value="C:ATP-binding cassette (ABC) transporter complex, substrate-binding subunit-containing"/>
    <property type="evidence" value="ECO:0007669"/>
    <property type="project" value="TreeGrafter"/>
</dbReference>
<dbReference type="STRING" id="1211777.BN77_p10661"/>
<dbReference type="Proteomes" id="UP000009319">
    <property type="component" value="Unassembled WGS sequence"/>
</dbReference>
<dbReference type="EMBL" id="CANI01000043">
    <property type="protein sequence ID" value="CCM79399.1"/>
    <property type="molecule type" value="Genomic_DNA"/>
</dbReference>
<evidence type="ECO:0000256" key="1">
    <source>
        <dbReference type="ARBA" id="ARBA00004417"/>
    </source>
</evidence>
<organism evidence="4 5">
    <name type="scientific">Rhizobium mesoamericanum STM3625</name>
    <dbReference type="NCBI Taxonomy" id="1211777"/>
    <lineage>
        <taxon>Bacteria</taxon>
        <taxon>Pseudomonadati</taxon>
        <taxon>Pseudomonadota</taxon>
        <taxon>Alphaproteobacteria</taxon>
        <taxon>Hyphomicrobiales</taxon>
        <taxon>Rhizobiaceae</taxon>
        <taxon>Rhizobium/Agrobacterium group</taxon>
        <taxon>Rhizobium</taxon>
    </lineage>
</organism>
<dbReference type="Pfam" id="PF00005">
    <property type="entry name" value="ABC_tran"/>
    <property type="match status" value="1"/>
</dbReference>
<gene>
    <name evidence="4" type="ORF">BN77_p10661</name>
</gene>
<dbReference type="InterPro" id="IPR047641">
    <property type="entry name" value="ABC_transpr_MalK/UgpC-like"/>
</dbReference>
<feature type="domain" description="ABC transporter" evidence="3">
    <location>
        <begin position="41"/>
        <end position="79"/>
    </location>
</feature>
<keyword evidence="2" id="KW-1003">Cell membrane</keyword>
<dbReference type="AlphaFoldDB" id="K0Q681"/>
<evidence type="ECO:0000259" key="3">
    <source>
        <dbReference type="Pfam" id="PF00005"/>
    </source>
</evidence>
<dbReference type="GO" id="GO:0005524">
    <property type="term" value="F:ATP binding"/>
    <property type="evidence" value="ECO:0007669"/>
    <property type="project" value="InterPro"/>
</dbReference>
<dbReference type="PANTHER" id="PTHR43875:SF1">
    <property type="entry name" value="OSMOPROTECTIVE COMPOUNDS UPTAKE ATP-BINDING PROTEIN GGTA"/>
    <property type="match status" value="1"/>
</dbReference>
<dbReference type="SUPFAM" id="SSF52540">
    <property type="entry name" value="P-loop containing nucleoside triphosphate hydrolases"/>
    <property type="match status" value="1"/>
</dbReference>
<keyword evidence="2" id="KW-0472">Membrane</keyword>
<accession>K0Q681</accession>
<comment type="subcellular location">
    <subcellularLocation>
        <location evidence="1">Cell inner membrane</location>
        <topology evidence="1">Peripheral membrane protein</topology>
    </subcellularLocation>
</comment>
<keyword evidence="5" id="KW-1185">Reference proteome</keyword>
<evidence type="ECO:0000313" key="4">
    <source>
        <dbReference type="EMBL" id="CCM79399.1"/>
    </source>
</evidence>
<dbReference type="InterPro" id="IPR027417">
    <property type="entry name" value="P-loop_NTPase"/>
</dbReference>
<dbReference type="eggNOG" id="COG3842">
    <property type="taxonomic scope" value="Bacteria"/>
</dbReference>
<reference evidence="4 5" key="1">
    <citation type="journal article" date="2013" name="Genome Announc.">
        <title>Draft Genome Sequence of Rhizobium mesoamericanum STM3625, a Nitrogen-Fixing Symbiont of Mimosa pudica Isolated in French Guiana (South America).</title>
        <authorList>
            <person name="Moulin L."/>
            <person name="Mornico D."/>
            <person name="Melkonian R."/>
            <person name="Klonowska A."/>
        </authorList>
    </citation>
    <scope>NUCLEOTIDE SEQUENCE [LARGE SCALE GENOMIC DNA]</scope>
    <source>
        <strain evidence="4 5">STM3625</strain>
    </source>
</reference>
<dbReference type="HOGENOM" id="CLU_2318202_0_0_5"/>
<dbReference type="PANTHER" id="PTHR43875">
    <property type="entry name" value="MALTODEXTRIN IMPORT ATP-BINDING PROTEIN MSMX"/>
    <property type="match status" value="1"/>
</dbReference>
<protein>
    <recommendedName>
        <fullName evidence="3">ABC transporter domain-containing protein</fullName>
    </recommendedName>
</protein>
<sequence length="99" mass="11619">MKHSGRYYERMLRSASQLLMMVENVDLFRLGLHRQLPPLIEARAEKRYPRELPGGQRQRVAMSRAIIRHPKALVFDEPLSNLDRRDWVAAPRGRARRSA</sequence>
<keyword evidence="2" id="KW-0997">Cell inner membrane</keyword>